<dbReference type="PANTHER" id="PTHR42951:SF4">
    <property type="entry name" value="ACYL-COENZYME A THIOESTERASE MBLAC2"/>
    <property type="match status" value="1"/>
</dbReference>
<reference evidence="3" key="1">
    <citation type="submission" date="2016-11" db="EMBL/GenBank/DDBJ databases">
        <authorList>
            <person name="Varghese N."/>
            <person name="Submissions S."/>
        </authorList>
    </citation>
    <scope>NUCLEOTIDE SEQUENCE</scope>
    <source>
        <strain evidence="3">DSM 4029</strain>
    </source>
</reference>
<feature type="domain" description="Metallo-beta-lactamase" evidence="1">
    <location>
        <begin position="20"/>
        <end position="219"/>
    </location>
</feature>
<evidence type="ECO:0000259" key="1">
    <source>
        <dbReference type="SMART" id="SM00849"/>
    </source>
</evidence>
<reference evidence="2 5" key="3">
    <citation type="journal article" date="2019" name="Nat. Med.">
        <title>A library of human gut bacterial isolates paired with longitudinal multiomics data enables mechanistic microbiome research.</title>
        <authorList>
            <person name="Poyet M."/>
            <person name="Groussin M."/>
            <person name="Gibbons S.M."/>
            <person name="Avila-Pacheco J."/>
            <person name="Jiang X."/>
            <person name="Kearney S.M."/>
            <person name="Perrotta A.R."/>
            <person name="Berdy B."/>
            <person name="Zhao S."/>
            <person name="Lieberman T.D."/>
            <person name="Swanson P.K."/>
            <person name="Smith M."/>
            <person name="Roesemann S."/>
            <person name="Alexander J.E."/>
            <person name="Rich S.A."/>
            <person name="Livny J."/>
            <person name="Vlamakis H."/>
            <person name="Clish C."/>
            <person name="Bullock K."/>
            <person name="Deik A."/>
            <person name="Scott J."/>
            <person name="Pierce K.A."/>
            <person name="Xavier R.J."/>
            <person name="Alm E.J."/>
        </authorList>
    </citation>
    <scope>NUCLEOTIDE SEQUENCE [LARGE SCALE GENOMIC DNA]</scope>
    <source>
        <strain evidence="2 5">BIOML-A2</strain>
    </source>
</reference>
<dbReference type="AlphaFoldDB" id="A0AAQ1RV72"/>
<dbReference type="Proteomes" id="UP000474718">
    <property type="component" value="Unassembled WGS sequence"/>
</dbReference>
<evidence type="ECO:0000313" key="2">
    <source>
        <dbReference type="EMBL" id="MZL69606.1"/>
    </source>
</evidence>
<dbReference type="Proteomes" id="UP000184089">
    <property type="component" value="Unassembled WGS sequence"/>
</dbReference>
<dbReference type="Gene3D" id="3.60.15.10">
    <property type="entry name" value="Ribonuclease Z/Hydroxyacylglutathione hydrolase-like"/>
    <property type="match status" value="1"/>
</dbReference>
<dbReference type="EMBL" id="FQVY01000001">
    <property type="protein sequence ID" value="SHF79704.1"/>
    <property type="molecule type" value="Genomic_DNA"/>
</dbReference>
<dbReference type="SMART" id="SM00849">
    <property type="entry name" value="Lactamase_B"/>
    <property type="match status" value="1"/>
</dbReference>
<evidence type="ECO:0000313" key="5">
    <source>
        <dbReference type="Proteomes" id="UP000474718"/>
    </source>
</evidence>
<protein>
    <submittedName>
        <fullName evidence="2">MBL fold metallo-hydrolase</fullName>
    </submittedName>
    <submittedName>
        <fullName evidence="3">Metallo-beta-lactamase superfamily protein</fullName>
    </submittedName>
</protein>
<gene>
    <name evidence="2" type="ORF">GT747_07530</name>
    <name evidence="3" type="ORF">SAMN05444424_0712</name>
</gene>
<dbReference type="InterPro" id="IPR050855">
    <property type="entry name" value="NDM-1-like"/>
</dbReference>
<proteinExistence type="predicted"/>
<dbReference type="SUPFAM" id="SSF56281">
    <property type="entry name" value="Metallo-hydrolase/oxidoreductase"/>
    <property type="match status" value="1"/>
</dbReference>
<accession>A0AAQ1RV72</accession>
<dbReference type="InterPro" id="IPR036866">
    <property type="entry name" value="RibonucZ/Hydroxyglut_hydro"/>
</dbReference>
<dbReference type="RefSeq" id="WP_044992708.1">
    <property type="nucleotide sequence ID" value="NZ_FQVY01000001.1"/>
</dbReference>
<sequence length="290" mass="32165">MLRQLTPHVFVMKHNHDTDRPALGLIAGKTASLVVDGGNSPAHARAFLQGISALGVAAPRYLALTHWHWDHVFGAPEMGLTTLANQRTQPHLLQMAGYAWDDDALARRVAQGEEIAFCAENIKKEFGAQRAIAVQGADILFDQTLTVELGGLTCQLIHLGGEHSEDSTVVYCPQEGVLFLGDGLCQEMFHGEWSYDLADYRARIDKIKDLPCRFYVNSHWDVQDAGEFTAYYRRLIALGELAGESTDPADVLDRYRRAHGCDPDEETEGDLLSFVHGNRKRQAAKKASHQ</sequence>
<name>A0AAQ1RV72_9FIRM</name>
<organism evidence="3 4">
    <name type="scientific">Bittarella massiliensis</name>
    <name type="common">ex Durand et al. 2017</name>
    <dbReference type="NCBI Taxonomy" id="1720313"/>
    <lineage>
        <taxon>Bacteria</taxon>
        <taxon>Bacillati</taxon>
        <taxon>Bacillota</taxon>
        <taxon>Clostridia</taxon>
        <taxon>Eubacteriales</taxon>
        <taxon>Oscillospiraceae</taxon>
        <taxon>Bittarella (ex Durand et al. 2017)</taxon>
    </lineage>
</organism>
<dbReference type="PANTHER" id="PTHR42951">
    <property type="entry name" value="METALLO-BETA-LACTAMASE DOMAIN-CONTAINING"/>
    <property type="match status" value="1"/>
</dbReference>
<evidence type="ECO:0000313" key="3">
    <source>
        <dbReference type="EMBL" id="SHF79704.1"/>
    </source>
</evidence>
<dbReference type="EMBL" id="WWVX01000004">
    <property type="protein sequence ID" value="MZL69606.1"/>
    <property type="molecule type" value="Genomic_DNA"/>
</dbReference>
<comment type="caution">
    <text evidence="3">The sequence shown here is derived from an EMBL/GenBank/DDBJ whole genome shotgun (WGS) entry which is preliminary data.</text>
</comment>
<keyword evidence="5" id="KW-1185">Reference proteome</keyword>
<dbReference type="Pfam" id="PF00753">
    <property type="entry name" value="Lactamase_B"/>
    <property type="match status" value="1"/>
</dbReference>
<evidence type="ECO:0000313" key="4">
    <source>
        <dbReference type="Proteomes" id="UP000184089"/>
    </source>
</evidence>
<dbReference type="InterPro" id="IPR001279">
    <property type="entry name" value="Metallo-B-lactamas"/>
</dbReference>
<reference evidence="4" key="2">
    <citation type="submission" date="2016-11" db="EMBL/GenBank/DDBJ databases">
        <authorList>
            <person name="Jaros S."/>
            <person name="Januszkiewicz K."/>
            <person name="Wedrychowicz H."/>
        </authorList>
    </citation>
    <scope>NUCLEOTIDE SEQUENCE [LARGE SCALE GENOMIC DNA]</scope>
    <source>
        <strain evidence="4">DSM 4029</strain>
    </source>
</reference>